<feature type="region of interest" description="Disordered" evidence="1">
    <location>
        <begin position="190"/>
        <end position="227"/>
    </location>
</feature>
<feature type="region of interest" description="Disordered" evidence="1">
    <location>
        <begin position="146"/>
        <end position="177"/>
    </location>
</feature>
<dbReference type="Proteomes" id="UP000240883">
    <property type="component" value="Unassembled WGS sequence"/>
</dbReference>
<reference evidence="2 3" key="1">
    <citation type="journal article" date="2018" name="Front. Microbiol.">
        <title>Genome-Wide Analysis of Corynespora cassiicola Leaf Fall Disease Putative Effectors.</title>
        <authorList>
            <person name="Lopez D."/>
            <person name="Ribeiro S."/>
            <person name="Label P."/>
            <person name="Fumanal B."/>
            <person name="Venisse J.S."/>
            <person name="Kohler A."/>
            <person name="de Oliveira R.R."/>
            <person name="Labutti K."/>
            <person name="Lipzen A."/>
            <person name="Lail K."/>
            <person name="Bauer D."/>
            <person name="Ohm R.A."/>
            <person name="Barry K.W."/>
            <person name="Spatafora J."/>
            <person name="Grigoriev I.V."/>
            <person name="Martin F.M."/>
            <person name="Pujade-Renaud V."/>
        </authorList>
    </citation>
    <scope>NUCLEOTIDE SEQUENCE [LARGE SCALE GENOMIC DNA]</scope>
    <source>
        <strain evidence="2 3">Philippines</strain>
    </source>
</reference>
<gene>
    <name evidence="2" type="ORF">BS50DRAFT_145737</name>
</gene>
<name>A0A2T2N8J4_CORCC</name>
<protein>
    <submittedName>
        <fullName evidence="2">Uncharacterized protein</fullName>
    </submittedName>
</protein>
<evidence type="ECO:0000256" key="1">
    <source>
        <dbReference type="SAM" id="MobiDB-lite"/>
    </source>
</evidence>
<sequence length="249" mass="27002">MMVYLPDGCARSPQRRGRQILNHVSHTSRNSSENHDPLGHIAVAPEKRLQSNPKRHVVQACSSPFILSAVRSTQPTPFSRSYSRGVAVEPWNSGAMQNAMPPSSSSGPRHAHAALCLATTRPTSPGRCRHCPSGPAMALSRDIKRKKQGDGLGPDKASASPRLLRPSTTDVGAPRPHVHWRLRGRVHEVRMGRLKASAKGRRRRARTQPSGRSRAPSPPRPYQAAGDGYSLCMQRGQEICGLGGLGAVF</sequence>
<dbReference type="EMBL" id="KZ678143">
    <property type="protein sequence ID" value="PSN61772.1"/>
    <property type="molecule type" value="Genomic_DNA"/>
</dbReference>
<feature type="compositionally biased region" description="Basic residues" evidence="1">
    <location>
        <begin position="192"/>
        <end position="206"/>
    </location>
</feature>
<proteinExistence type="predicted"/>
<evidence type="ECO:0000313" key="3">
    <source>
        <dbReference type="Proteomes" id="UP000240883"/>
    </source>
</evidence>
<keyword evidence="3" id="KW-1185">Reference proteome</keyword>
<accession>A0A2T2N8J4</accession>
<evidence type="ECO:0000313" key="2">
    <source>
        <dbReference type="EMBL" id="PSN61772.1"/>
    </source>
</evidence>
<dbReference type="AlphaFoldDB" id="A0A2T2N8J4"/>
<organism evidence="2 3">
    <name type="scientific">Corynespora cassiicola Philippines</name>
    <dbReference type="NCBI Taxonomy" id="1448308"/>
    <lineage>
        <taxon>Eukaryota</taxon>
        <taxon>Fungi</taxon>
        <taxon>Dikarya</taxon>
        <taxon>Ascomycota</taxon>
        <taxon>Pezizomycotina</taxon>
        <taxon>Dothideomycetes</taxon>
        <taxon>Pleosporomycetidae</taxon>
        <taxon>Pleosporales</taxon>
        <taxon>Corynesporascaceae</taxon>
        <taxon>Corynespora</taxon>
    </lineage>
</organism>